<dbReference type="PANTHER" id="PTHR45339">
    <property type="entry name" value="HYBRID SIGNAL TRANSDUCTION HISTIDINE KINASE J"/>
    <property type="match status" value="1"/>
</dbReference>
<keyword evidence="2" id="KW-0902">Two-component regulatory system</keyword>
<dbReference type="CDD" id="cd17546">
    <property type="entry name" value="REC_hyHK_CKI1_RcsC-like"/>
    <property type="match status" value="1"/>
</dbReference>
<reference evidence="4" key="1">
    <citation type="journal article" date="2015" name="Nature">
        <title>Complex archaea that bridge the gap between prokaryotes and eukaryotes.</title>
        <authorList>
            <person name="Spang A."/>
            <person name="Saw J.H."/>
            <person name="Jorgensen S.L."/>
            <person name="Zaremba-Niedzwiedzka K."/>
            <person name="Martijn J."/>
            <person name="Lind A.E."/>
            <person name="van Eijk R."/>
            <person name="Schleper C."/>
            <person name="Guy L."/>
            <person name="Ettema T.J."/>
        </authorList>
    </citation>
    <scope>NUCLEOTIDE SEQUENCE</scope>
</reference>
<dbReference type="PROSITE" id="PS50110">
    <property type="entry name" value="RESPONSE_REGULATORY"/>
    <property type="match status" value="1"/>
</dbReference>
<dbReference type="Gene3D" id="3.40.50.2300">
    <property type="match status" value="1"/>
</dbReference>
<sequence>MLEKQPSDKQQVPYELGIIENMRVLVVDDNSTNRHILRKYLESWYCRVEEASSAGEAMKKLRDAVNGGDPFKIALLDYCMPEVDGESLCKEIRADPQLKDLTLVMTTSVGKRGDAEHFRKLGFAAYLRKPIKQSQLFDCLRIITGKTESVEKDASRQMVTRYSISEDHKQRARILLAEDNVVNQ</sequence>
<evidence type="ECO:0000259" key="3">
    <source>
        <dbReference type="PROSITE" id="PS50110"/>
    </source>
</evidence>
<dbReference type="Pfam" id="PF00072">
    <property type="entry name" value="Response_reg"/>
    <property type="match status" value="1"/>
</dbReference>
<accession>A0A0F9MXH8</accession>
<gene>
    <name evidence="4" type="ORF">LCGC14_1405030</name>
</gene>
<organism evidence="4">
    <name type="scientific">marine sediment metagenome</name>
    <dbReference type="NCBI Taxonomy" id="412755"/>
    <lineage>
        <taxon>unclassified sequences</taxon>
        <taxon>metagenomes</taxon>
        <taxon>ecological metagenomes</taxon>
    </lineage>
</organism>
<feature type="non-terminal residue" evidence="4">
    <location>
        <position position="184"/>
    </location>
</feature>
<name>A0A0F9MXH8_9ZZZZ</name>
<dbReference type="EMBL" id="LAZR01009215">
    <property type="protein sequence ID" value="KKM73972.1"/>
    <property type="molecule type" value="Genomic_DNA"/>
</dbReference>
<dbReference type="PANTHER" id="PTHR45339:SF1">
    <property type="entry name" value="HYBRID SIGNAL TRANSDUCTION HISTIDINE KINASE J"/>
    <property type="match status" value="1"/>
</dbReference>
<keyword evidence="1" id="KW-0597">Phosphoprotein</keyword>
<evidence type="ECO:0000256" key="2">
    <source>
        <dbReference type="ARBA" id="ARBA00023012"/>
    </source>
</evidence>
<evidence type="ECO:0000313" key="4">
    <source>
        <dbReference type="EMBL" id="KKM73972.1"/>
    </source>
</evidence>
<feature type="domain" description="Response regulatory" evidence="3">
    <location>
        <begin position="23"/>
        <end position="144"/>
    </location>
</feature>
<proteinExistence type="predicted"/>
<dbReference type="GO" id="GO:0000160">
    <property type="term" value="P:phosphorelay signal transduction system"/>
    <property type="evidence" value="ECO:0007669"/>
    <property type="project" value="UniProtKB-KW"/>
</dbReference>
<comment type="caution">
    <text evidence="4">The sequence shown here is derived from an EMBL/GenBank/DDBJ whole genome shotgun (WGS) entry which is preliminary data.</text>
</comment>
<protein>
    <recommendedName>
        <fullName evidence="3">Response regulatory domain-containing protein</fullName>
    </recommendedName>
</protein>
<dbReference type="SMART" id="SM00448">
    <property type="entry name" value="REC"/>
    <property type="match status" value="1"/>
</dbReference>
<evidence type="ECO:0000256" key="1">
    <source>
        <dbReference type="ARBA" id="ARBA00022553"/>
    </source>
</evidence>
<dbReference type="InterPro" id="IPR001789">
    <property type="entry name" value="Sig_transdc_resp-reg_receiver"/>
</dbReference>
<dbReference type="SUPFAM" id="SSF52172">
    <property type="entry name" value="CheY-like"/>
    <property type="match status" value="1"/>
</dbReference>
<dbReference type="InterPro" id="IPR011006">
    <property type="entry name" value="CheY-like_superfamily"/>
</dbReference>
<dbReference type="AlphaFoldDB" id="A0A0F9MXH8"/>